<dbReference type="Proteomes" id="UP001153321">
    <property type="component" value="Chromosome Z"/>
</dbReference>
<organism evidence="2 3">
    <name type="scientific">Spodoptera littoralis</name>
    <name type="common">Egyptian cotton leafworm</name>
    <dbReference type="NCBI Taxonomy" id="7109"/>
    <lineage>
        <taxon>Eukaryota</taxon>
        <taxon>Metazoa</taxon>
        <taxon>Ecdysozoa</taxon>
        <taxon>Arthropoda</taxon>
        <taxon>Hexapoda</taxon>
        <taxon>Insecta</taxon>
        <taxon>Pterygota</taxon>
        <taxon>Neoptera</taxon>
        <taxon>Endopterygota</taxon>
        <taxon>Lepidoptera</taxon>
        <taxon>Glossata</taxon>
        <taxon>Ditrysia</taxon>
        <taxon>Noctuoidea</taxon>
        <taxon>Noctuidae</taxon>
        <taxon>Amphipyrinae</taxon>
        <taxon>Spodoptera</taxon>
    </lineage>
</organism>
<dbReference type="Pfam" id="PF05699">
    <property type="entry name" value="Dimer_Tnp_hAT"/>
    <property type="match status" value="1"/>
</dbReference>
<reference evidence="2" key="1">
    <citation type="submission" date="2022-02" db="EMBL/GenBank/DDBJ databases">
        <authorList>
            <person name="King R."/>
        </authorList>
    </citation>
    <scope>NUCLEOTIDE SEQUENCE</scope>
</reference>
<dbReference type="InterPro" id="IPR008906">
    <property type="entry name" value="HATC_C_dom"/>
</dbReference>
<feature type="domain" description="HAT C-terminal dimerisation" evidence="1">
    <location>
        <begin position="561"/>
        <end position="632"/>
    </location>
</feature>
<dbReference type="AlphaFoldDB" id="A0A9P0N720"/>
<evidence type="ECO:0000259" key="1">
    <source>
        <dbReference type="Pfam" id="PF05699"/>
    </source>
</evidence>
<proteinExistence type="predicted"/>
<sequence length="641" mass="74387">MEIPYRNNAYVQKFRSLWQYRDEFKDWLKVRPASGKASQVFCTYCFLQMDANLVDIREHAKTIMHKKKLASKTGIKEIPLKVTAKNRSTRISNAAEGALTLFIAEHCSTMSVDNLAEHSSIKEIPFKVIANESSSGTSDAAEDALTLFNAKNYTYTETMRNMLASHFRQQLLDDIGNQKFSIFFNESTDFSLTKYLGLVIRYYSNNQKKIVNSFLELITVETADATGIVDGLVACLKNHKLNINQLIGIGTDNALFMTRINNGVRARLQRDYGLKHLILIRCVCHSLQLAVTHACKGSMPKKTEYLVREIYMWFSVSPKRKYQYKNIYEKINCGETAYKMTKFCDNCWLSIEPAVTNILSQWKELIWHFKVATVTEKCYAAERIYYLLKDKRNYLYLIFLRSILNDVQIAVKAFECEDSYPLKQVIALKTLIVSLSKKILTPTAWQKDISEPIYKCYMRTDPFLGDIFEIEITKYSFDPETLKTIRQRCVNFLILLLKELRQRIPDNYKQLESIHLLSYEEAVKSKKTYEIINLAEILGYPPEQILKLWTQWKILYMFKWGSQEIMSFWNEVKNYNNNVLADISEFAILCLSLPLSNAEVERLFSEMNLLKSKQGDRMSLMTLNSILCIRDSLRKNGLISP</sequence>
<gene>
    <name evidence="2" type="ORF">SPLIT_LOCUS12791</name>
</gene>
<evidence type="ECO:0000313" key="3">
    <source>
        <dbReference type="Proteomes" id="UP001153321"/>
    </source>
</evidence>
<dbReference type="EMBL" id="LR824562">
    <property type="protein sequence ID" value="CAH1647440.1"/>
    <property type="molecule type" value="Genomic_DNA"/>
</dbReference>
<name>A0A9P0N720_SPOLI</name>
<dbReference type="PANTHER" id="PTHR37162:SF1">
    <property type="entry name" value="BED-TYPE DOMAIN-CONTAINING PROTEIN"/>
    <property type="match status" value="1"/>
</dbReference>
<dbReference type="InterPro" id="IPR012337">
    <property type="entry name" value="RNaseH-like_sf"/>
</dbReference>
<keyword evidence="3" id="KW-1185">Reference proteome</keyword>
<dbReference type="GO" id="GO:0046983">
    <property type="term" value="F:protein dimerization activity"/>
    <property type="evidence" value="ECO:0007669"/>
    <property type="project" value="InterPro"/>
</dbReference>
<accession>A0A9P0N720</accession>
<dbReference type="SUPFAM" id="SSF53098">
    <property type="entry name" value="Ribonuclease H-like"/>
    <property type="match status" value="1"/>
</dbReference>
<protein>
    <recommendedName>
        <fullName evidence="1">HAT C-terminal dimerisation domain-containing protein</fullName>
    </recommendedName>
</protein>
<evidence type="ECO:0000313" key="2">
    <source>
        <dbReference type="EMBL" id="CAH1647440.1"/>
    </source>
</evidence>
<dbReference type="PANTHER" id="PTHR37162">
    <property type="entry name" value="HAT FAMILY DIMERISATION DOMAINCONTAINING PROTEIN-RELATED"/>
    <property type="match status" value="1"/>
</dbReference>